<dbReference type="PANTHER" id="PTHR46601">
    <property type="entry name" value="ULP_PROTEASE DOMAIN-CONTAINING PROTEIN"/>
    <property type="match status" value="1"/>
</dbReference>
<dbReference type="OrthoDB" id="6375801at2759"/>
<dbReference type="PANTHER" id="PTHR46601:SF1">
    <property type="entry name" value="ADF-H DOMAIN-CONTAINING PROTEIN"/>
    <property type="match status" value="1"/>
</dbReference>
<evidence type="ECO:0000313" key="1">
    <source>
        <dbReference type="EMBL" id="CAG4936664.1"/>
    </source>
</evidence>
<protein>
    <submittedName>
        <fullName evidence="1">(apollo) hypothetical protein</fullName>
    </submittedName>
</protein>
<sequence length="328" mass="37177">MVQDLVPHLTTIHFLSDTPSSQYRNRFIFYMMSKLKDQISNLKLITWNYQEVGHGKGAPDGIGAVVKRTADNYVRLGGDVGSFEDFVQVVQQNIANVKLIVIAEEEITDKEFPKNIPAFKGTIKVHQTLWSSSLPFDITFRSLSCFDCLDSYIACKHLGVLNMGLCQEATAQEMSSYNNYNVVNVMKSLTDGTNGGTYYPSDVNSPINIDSPTIFNNIGDLKPFDLLSETSTPEININNKSKVKILSNIPVKYHNCNIQGFSSIKQTEFKELIQHPVLQDFEDDIEELIIESDFGRDQNRSMRMDYDIETKENVEVIELKYDRPMGGR</sequence>
<dbReference type="EMBL" id="CAJQZP010000080">
    <property type="protein sequence ID" value="CAG4936664.1"/>
    <property type="molecule type" value="Genomic_DNA"/>
</dbReference>
<name>A0A8S3W270_PARAO</name>
<dbReference type="AlphaFoldDB" id="A0A8S3W270"/>
<comment type="caution">
    <text evidence="1">The sequence shown here is derived from an EMBL/GenBank/DDBJ whole genome shotgun (WGS) entry which is preliminary data.</text>
</comment>
<proteinExistence type="predicted"/>
<gene>
    <name evidence="1" type="ORF">PAPOLLO_LOCUS1248</name>
</gene>
<reference evidence="1" key="1">
    <citation type="submission" date="2021-04" db="EMBL/GenBank/DDBJ databases">
        <authorList>
            <person name="Tunstrom K."/>
        </authorList>
    </citation>
    <scope>NUCLEOTIDE SEQUENCE</scope>
</reference>
<dbReference type="Proteomes" id="UP000691718">
    <property type="component" value="Unassembled WGS sequence"/>
</dbReference>
<accession>A0A8S3W270</accession>
<evidence type="ECO:0000313" key="2">
    <source>
        <dbReference type="Proteomes" id="UP000691718"/>
    </source>
</evidence>
<keyword evidence="2" id="KW-1185">Reference proteome</keyword>
<organism evidence="1 2">
    <name type="scientific">Parnassius apollo</name>
    <name type="common">Apollo butterfly</name>
    <name type="synonym">Papilio apollo</name>
    <dbReference type="NCBI Taxonomy" id="110799"/>
    <lineage>
        <taxon>Eukaryota</taxon>
        <taxon>Metazoa</taxon>
        <taxon>Ecdysozoa</taxon>
        <taxon>Arthropoda</taxon>
        <taxon>Hexapoda</taxon>
        <taxon>Insecta</taxon>
        <taxon>Pterygota</taxon>
        <taxon>Neoptera</taxon>
        <taxon>Endopterygota</taxon>
        <taxon>Lepidoptera</taxon>
        <taxon>Glossata</taxon>
        <taxon>Ditrysia</taxon>
        <taxon>Papilionoidea</taxon>
        <taxon>Papilionidae</taxon>
        <taxon>Parnassiinae</taxon>
        <taxon>Parnassini</taxon>
        <taxon>Parnassius</taxon>
        <taxon>Parnassius</taxon>
    </lineage>
</organism>